<evidence type="ECO:0000313" key="3">
    <source>
        <dbReference type="EMBL" id="TDF91261.1"/>
    </source>
</evidence>
<dbReference type="PRINTS" id="PR00080">
    <property type="entry name" value="SDRFAMILY"/>
</dbReference>
<keyword evidence="2 3" id="KW-0560">Oxidoreductase</keyword>
<dbReference type="Pfam" id="PF13561">
    <property type="entry name" value="adh_short_C2"/>
    <property type="match status" value="1"/>
</dbReference>
<evidence type="ECO:0000313" key="4">
    <source>
        <dbReference type="Proteomes" id="UP000295511"/>
    </source>
</evidence>
<dbReference type="PRINTS" id="PR00081">
    <property type="entry name" value="GDHRDH"/>
</dbReference>
<dbReference type="NCBIfam" id="NF005559">
    <property type="entry name" value="PRK07231.1"/>
    <property type="match status" value="1"/>
</dbReference>
<accession>A0A4R5K826</accession>
<protein>
    <submittedName>
        <fullName evidence="3">Glucose 1-dehydrogenase</fullName>
        <ecNumber evidence="3">1.1.1.47</ecNumber>
    </submittedName>
</protein>
<evidence type="ECO:0000256" key="2">
    <source>
        <dbReference type="ARBA" id="ARBA00023002"/>
    </source>
</evidence>
<dbReference type="Gene3D" id="3.40.50.720">
    <property type="entry name" value="NAD(P)-binding Rossmann-like Domain"/>
    <property type="match status" value="1"/>
</dbReference>
<reference evidence="3 4" key="1">
    <citation type="submission" date="2019-03" db="EMBL/GenBank/DDBJ databases">
        <title>Whole genome sequence of Arthrobacter sp JH1-1.</title>
        <authorList>
            <person name="Trinh H.N."/>
        </authorList>
    </citation>
    <scope>NUCLEOTIDE SEQUENCE [LARGE SCALE GENOMIC DNA]</scope>
    <source>
        <strain evidence="3 4">JH1-1</strain>
    </source>
</reference>
<dbReference type="EC" id="1.1.1.47" evidence="3"/>
<proteinExistence type="inferred from homology"/>
<dbReference type="GO" id="GO:0047936">
    <property type="term" value="F:glucose 1-dehydrogenase [NAD(P)+] activity"/>
    <property type="evidence" value="ECO:0007669"/>
    <property type="project" value="UniProtKB-EC"/>
</dbReference>
<dbReference type="EMBL" id="SMRU01000031">
    <property type="protein sequence ID" value="TDF91261.1"/>
    <property type="molecule type" value="Genomic_DNA"/>
</dbReference>
<dbReference type="FunFam" id="3.40.50.720:FF:000084">
    <property type="entry name" value="Short-chain dehydrogenase reductase"/>
    <property type="match status" value="1"/>
</dbReference>
<dbReference type="RefSeq" id="WP_133206219.1">
    <property type="nucleotide sequence ID" value="NZ_SMRU01000031.1"/>
</dbReference>
<dbReference type="InterPro" id="IPR002347">
    <property type="entry name" value="SDR_fam"/>
</dbReference>
<organism evidence="3 4">
    <name type="scientific">Arthrobacter terricola</name>
    <dbReference type="NCBI Taxonomy" id="2547396"/>
    <lineage>
        <taxon>Bacteria</taxon>
        <taxon>Bacillati</taxon>
        <taxon>Actinomycetota</taxon>
        <taxon>Actinomycetes</taxon>
        <taxon>Micrococcales</taxon>
        <taxon>Micrococcaceae</taxon>
        <taxon>Arthrobacter</taxon>
    </lineage>
</organism>
<gene>
    <name evidence="3" type="ORF">E1809_21095</name>
</gene>
<keyword evidence="4" id="KW-1185">Reference proteome</keyword>
<dbReference type="Proteomes" id="UP000295511">
    <property type="component" value="Unassembled WGS sequence"/>
</dbReference>
<dbReference type="PANTHER" id="PTHR24321">
    <property type="entry name" value="DEHYDROGENASES, SHORT CHAIN"/>
    <property type="match status" value="1"/>
</dbReference>
<comment type="caution">
    <text evidence="3">The sequence shown here is derived from an EMBL/GenBank/DDBJ whole genome shotgun (WGS) entry which is preliminary data.</text>
</comment>
<dbReference type="OrthoDB" id="4288312at2"/>
<comment type="similarity">
    <text evidence="1">Belongs to the short-chain dehydrogenases/reductases (SDR) family.</text>
</comment>
<dbReference type="PANTHER" id="PTHR24321:SF8">
    <property type="entry name" value="ESTRADIOL 17-BETA-DEHYDROGENASE 8-RELATED"/>
    <property type="match status" value="1"/>
</dbReference>
<dbReference type="InterPro" id="IPR036291">
    <property type="entry name" value="NAD(P)-bd_dom_sf"/>
</dbReference>
<evidence type="ECO:0000256" key="1">
    <source>
        <dbReference type="ARBA" id="ARBA00006484"/>
    </source>
</evidence>
<sequence>MGRLSGKVALITGAASGQGAVEAELFANEGAKVVVADINQQGVNAVVDRIRQAGGEALGIELNVTDDAAWTAAMDRIRARFDGLDILVNNAGILSLDGIAKIDRAEWDRVINVNQTSVMLGMKYGNALMREDGKGGSIVNLSSTYAHVGSGAAVAYQAAKAAVFIMTRTAAVEFAPDGIRVNSVAPGIIETPMTREVLAAAGDAHPDITRTPLLRAGQPHEVANAVLFLASDEASYITGTELMVDGGRTIS</sequence>
<dbReference type="AlphaFoldDB" id="A0A4R5K826"/>
<dbReference type="SUPFAM" id="SSF51735">
    <property type="entry name" value="NAD(P)-binding Rossmann-fold domains"/>
    <property type="match status" value="1"/>
</dbReference>
<name>A0A4R5K826_9MICC</name>